<evidence type="ECO:0000313" key="2">
    <source>
        <dbReference type="EMBL" id="OXM59125.1"/>
    </source>
</evidence>
<name>A0A229SJL3_9PSEU</name>
<sequence>MLKLVTDDGNPRSALSVEDLPLGPWAGTMLRVWATKTGTRWHADPDCPSLKSRARSDEFAQRSSGTLGDRILPEGLHCDPPGTLTDYLNAARHLVYYANETDEAERKRARGDLPISALGRHLGAFGNMDELLAEEPLASISGPEHNRRSRLAEDVNRYLSADSERACVMVLADWVRRGRTPRGHQRHYDRFVEAAVTVFNAAGLTSNIGMHYAVNRDALPEWLESVAGGSTCESATQAVADQEFAHAQRGRRADESDIPKLVRETWLSAGARWQLMLESMALAHPGTVLALFKRHGSGLDTDLLDVLARTGPWATLKIAHLDWTVAELPTACRLSFASNDDGSGGVILLEEPGYQVTHETCELFLRNLAHSLGYPDLTQHVRRGTAALDRTPRTKATDREYELSLAVQRRGFSSYPGGAGISADTCRPALLAALEGDQLARPSAGRKRRSRT</sequence>
<organism evidence="2 3">
    <name type="scientific">Amycolatopsis vastitatis</name>
    <dbReference type="NCBI Taxonomy" id="1905142"/>
    <lineage>
        <taxon>Bacteria</taxon>
        <taxon>Bacillati</taxon>
        <taxon>Actinomycetota</taxon>
        <taxon>Actinomycetes</taxon>
        <taxon>Pseudonocardiales</taxon>
        <taxon>Pseudonocardiaceae</taxon>
        <taxon>Amycolatopsis</taxon>
    </lineage>
</organism>
<evidence type="ECO:0000256" key="1">
    <source>
        <dbReference type="SAM" id="MobiDB-lite"/>
    </source>
</evidence>
<dbReference type="Proteomes" id="UP000215199">
    <property type="component" value="Unassembled WGS sequence"/>
</dbReference>
<evidence type="ECO:0000313" key="3">
    <source>
        <dbReference type="Proteomes" id="UP000215199"/>
    </source>
</evidence>
<comment type="caution">
    <text evidence="2">The sequence shown here is derived from an EMBL/GenBank/DDBJ whole genome shotgun (WGS) entry which is preliminary data.</text>
</comment>
<gene>
    <name evidence="2" type="ORF">CF165_49250</name>
</gene>
<keyword evidence="3" id="KW-1185">Reference proteome</keyword>
<proteinExistence type="predicted"/>
<accession>A0A229SJL3</accession>
<dbReference type="EMBL" id="NMUL01000096">
    <property type="protein sequence ID" value="OXM59125.1"/>
    <property type="molecule type" value="Genomic_DNA"/>
</dbReference>
<reference evidence="3" key="1">
    <citation type="submission" date="2017-07" db="EMBL/GenBank/DDBJ databases">
        <title>Comparative genome mining reveals phylogenetic distribution patterns of secondary metabolites in Amycolatopsis.</title>
        <authorList>
            <person name="Adamek M."/>
            <person name="Alanjary M."/>
            <person name="Sales-Ortells H."/>
            <person name="Goodfellow M."/>
            <person name="Bull A.T."/>
            <person name="Kalinowski J."/>
            <person name="Ziemert N."/>
        </authorList>
    </citation>
    <scope>NUCLEOTIDE SEQUENCE [LARGE SCALE GENOMIC DNA]</scope>
    <source>
        <strain evidence="3">H5</strain>
    </source>
</reference>
<feature type="region of interest" description="Disordered" evidence="1">
    <location>
        <begin position="44"/>
        <end position="75"/>
    </location>
</feature>
<dbReference type="RefSeq" id="WP_093954500.1">
    <property type="nucleotide sequence ID" value="NZ_NMUL01000096.1"/>
</dbReference>
<dbReference type="AlphaFoldDB" id="A0A229SJL3"/>
<protein>
    <submittedName>
        <fullName evidence="2">Uncharacterized protein</fullName>
    </submittedName>
</protein>
<dbReference type="OrthoDB" id="5185216at2"/>